<feature type="compositionally biased region" description="Basic and acidic residues" evidence="2">
    <location>
        <begin position="276"/>
        <end position="295"/>
    </location>
</feature>
<dbReference type="GeneID" id="30180727"/>
<dbReference type="Pfam" id="PF20945">
    <property type="entry name" value="RMP1"/>
    <property type="match status" value="1"/>
</dbReference>
<evidence type="ECO:0000313" key="5">
    <source>
        <dbReference type="Proteomes" id="UP000094455"/>
    </source>
</evidence>
<dbReference type="PANTHER" id="PTHR37792">
    <property type="entry name" value="RIBONUCLEASE MRP PROTEIN SUBUNIT RMP1"/>
    <property type="match status" value="1"/>
</dbReference>
<dbReference type="GO" id="GO:0000172">
    <property type="term" value="C:ribonuclease MRP complex"/>
    <property type="evidence" value="ECO:0007669"/>
    <property type="project" value="InterPro"/>
</dbReference>
<evidence type="ECO:0000259" key="3">
    <source>
        <dbReference type="Pfam" id="PF20945"/>
    </source>
</evidence>
<dbReference type="EMBL" id="KV454002">
    <property type="protein sequence ID" value="ODQ47876.1"/>
    <property type="molecule type" value="Genomic_DNA"/>
</dbReference>
<feature type="compositionally biased region" description="Basic residues" evidence="2">
    <location>
        <begin position="314"/>
        <end position="329"/>
    </location>
</feature>
<dbReference type="Proteomes" id="UP000094455">
    <property type="component" value="Unassembled WGS sequence"/>
</dbReference>
<dbReference type="GO" id="GO:0000294">
    <property type="term" value="P:nuclear-transcribed mRNA catabolic process, RNase MRP-dependent"/>
    <property type="evidence" value="ECO:0007669"/>
    <property type="project" value="TreeGrafter"/>
</dbReference>
<evidence type="ECO:0000256" key="1">
    <source>
        <dbReference type="SAM" id="Coils"/>
    </source>
</evidence>
<accession>A0A1E3NP50</accession>
<dbReference type="GO" id="GO:0000466">
    <property type="term" value="P:maturation of 5.8S rRNA from tricistronic rRNA transcript (SSU-rRNA, 5.8S rRNA, LSU-rRNA)"/>
    <property type="evidence" value="ECO:0007669"/>
    <property type="project" value="TreeGrafter"/>
</dbReference>
<dbReference type="InterPro" id="IPR047204">
    <property type="entry name" value="RMP1_RBD"/>
</dbReference>
<protein>
    <recommendedName>
        <fullName evidence="3">RNase MRP protein 1 RNA binding domain-containing protein</fullName>
    </recommendedName>
</protein>
<gene>
    <name evidence="4" type="ORF">PICMEDRAFT_71894</name>
</gene>
<dbReference type="PANTHER" id="PTHR37792:SF1">
    <property type="entry name" value="RIBONUCLEASE MRP PROTEIN SUBUNIT RMP1"/>
    <property type="match status" value="1"/>
</dbReference>
<keyword evidence="5" id="KW-1185">Reference proteome</keyword>
<organism evidence="4 5">
    <name type="scientific">Pichia membranifaciens NRRL Y-2026</name>
    <dbReference type="NCBI Taxonomy" id="763406"/>
    <lineage>
        <taxon>Eukaryota</taxon>
        <taxon>Fungi</taxon>
        <taxon>Dikarya</taxon>
        <taxon>Ascomycota</taxon>
        <taxon>Saccharomycotina</taxon>
        <taxon>Pichiomycetes</taxon>
        <taxon>Pichiales</taxon>
        <taxon>Pichiaceae</taxon>
        <taxon>Pichia</taxon>
    </lineage>
</organism>
<dbReference type="InterPro" id="IPR047205">
    <property type="entry name" value="RMP1"/>
</dbReference>
<name>A0A1E3NP50_9ASCO</name>
<feature type="coiled-coil region" evidence="1">
    <location>
        <begin position="212"/>
        <end position="243"/>
    </location>
</feature>
<evidence type="ECO:0000313" key="4">
    <source>
        <dbReference type="EMBL" id="ODQ47876.1"/>
    </source>
</evidence>
<feature type="compositionally biased region" description="Low complexity" evidence="2">
    <location>
        <begin position="262"/>
        <end position="273"/>
    </location>
</feature>
<dbReference type="OrthoDB" id="5414547at2759"/>
<dbReference type="STRING" id="763406.A0A1E3NP50"/>
<dbReference type="RefSeq" id="XP_019018989.1">
    <property type="nucleotide sequence ID" value="XM_019164040.1"/>
</dbReference>
<evidence type="ECO:0000256" key="2">
    <source>
        <dbReference type="SAM" id="MobiDB-lite"/>
    </source>
</evidence>
<dbReference type="GO" id="GO:0042134">
    <property type="term" value="F:rRNA primary transcript binding"/>
    <property type="evidence" value="ECO:0007669"/>
    <property type="project" value="InterPro"/>
</dbReference>
<dbReference type="CDD" id="cd22573">
    <property type="entry name" value="RMP1_RBD"/>
    <property type="match status" value="1"/>
</dbReference>
<feature type="domain" description="RNase MRP protein 1 RNA binding" evidence="3">
    <location>
        <begin position="40"/>
        <end position="113"/>
    </location>
</feature>
<keyword evidence="1" id="KW-0175">Coiled coil</keyword>
<proteinExistence type="predicted"/>
<dbReference type="AlphaFoldDB" id="A0A1E3NP50"/>
<reference evidence="4 5" key="1">
    <citation type="journal article" date="2016" name="Proc. Natl. Acad. Sci. U.S.A.">
        <title>Comparative genomics of biotechnologically important yeasts.</title>
        <authorList>
            <person name="Riley R."/>
            <person name="Haridas S."/>
            <person name="Wolfe K.H."/>
            <person name="Lopes M.R."/>
            <person name="Hittinger C.T."/>
            <person name="Goeker M."/>
            <person name="Salamov A.A."/>
            <person name="Wisecaver J.H."/>
            <person name="Long T.M."/>
            <person name="Calvey C.H."/>
            <person name="Aerts A.L."/>
            <person name="Barry K.W."/>
            <person name="Choi C."/>
            <person name="Clum A."/>
            <person name="Coughlan A.Y."/>
            <person name="Deshpande S."/>
            <person name="Douglass A.P."/>
            <person name="Hanson S.J."/>
            <person name="Klenk H.-P."/>
            <person name="LaButti K.M."/>
            <person name="Lapidus A."/>
            <person name="Lindquist E.A."/>
            <person name="Lipzen A.M."/>
            <person name="Meier-Kolthoff J.P."/>
            <person name="Ohm R.A."/>
            <person name="Otillar R.P."/>
            <person name="Pangilinan J.L."/>
            <person name="Peng Y."/>
            <person name="Rokas A."/>
            <person name="Rosa C.A."/>
            <person name="Scheuner C."/>
            <person name="Sibirny A.A."/>
            <person name="Slot J.C."/>
            <person name="Stielow J.B."/>
            <person name="Sun H."/>
            <person name="Kurtzman C.P."/>
            <person name="Blackwell M."/>
            <person name="Grigoriev I.V."/>
            <person name="Jeffries T.W."/>
        </authorList>
    </citation>
    <scope>NUCLEOTIDE SEQUENCE [LARGE SCALE GENOMIC DNA]</scope>
    <source>
        <strain evidence="4 5">NRRL Y-2026</strain>
    </source>
</reference>
<feature type="region of interest" description="Disordered" evidence="2">
    <location>
        <begin position="262"/>
        <end position="338"/>
    </location>
</feature>
<sequence>MSSKDNSKAFLKSFIRAEPVQVSLPYEDDLYPLLLNEYGIIHLLYHRNLNQHRVSRWWSHLDILHRHTRKILLLLEDVDEIRTLRRLTAIQWNSAKKTFVKVNEFPQMVQKRVLKKASLSSGSRKGKKKRVEKFIMLHRKMSDASAVSLIDKKLSLILKETKYLYKHIIPASYWNFMGVIELAQFANIGFALIGFISRTWSLLSKVEGFNANAKFQQALEEGKKKARELARELEEDSKVAQVAEIDFGEVIDVSSLEESVSNNAALSPSPASVIHRAAEEKQSSEQGKPAKEPSKRKSSNIMDDLFGPSDGTKAKKQKKTKKEKKKKAKSAIDDIFGI</sequence>